<accession>A0A284VJH8</accession>
<reference evidence="2" key="1">
    <citation type="submission" date="2017-06" db="EMBL/GenBank/DDBJ databases">
        <authorList>
            <person name="Cremers G."/>
        </authorList>
    </citation>
    <scope>NUCLEOTIDE SEQUENCE [LARGE SCALE GENOMIC DNA]</scope>
</reference>
<name>A0A284VJH8_9EURY</name>
<organism evidence="1 2">
    <name type="scientific">Candidatus Methanoperedens nitratireducens</name>
    <dbReference type="NCBI Taxonomy" id="1392998"/>
    <lineage>
        <taxon>Archaea</taxon>
        <taxon>Methanobacteriati</taxon>
        <taxon>Methanobacteriota</taxon>
        <taxon>Stenosarchaea group</taxon>
        <taxon>Methanomicrobia</taxon>
        <taxon>Methanosarcinales</taxon>
        <taxon>ANME-2 cluster</taxon>
        <taxon>Candidatus Methanoperedentaceae</taxon>
        <taxon>Candidatus Methanoperedens</taxon>
    </lineage>
</organism>
<keyword evidence="2" id="KW-1185">Reference proteome</keyword>
<dbReference type="SUPFAM" id="SSF52402">
    <property type="entry name" value="Adenine nucleotide alpha hydrolases-like"/>
    <property type="match status" value="1"/>
</dbReference>
<evidence type="ECO:0000313" key="1">
    <source>
        <dbReference type="EMBL" id="SNQ59414.1"/>
    </source>
</evidence>
<proteinExistence type="predicted"/>
<dbReference type="RefSeq" id="WP_256999911.1">
    <property type="nucleotide sequence ID" value="NZ_FZMP01000022.1"/>
</dbReference>
<gene>
    <name evidence="1" type="ORF">MNV_1180032</name>
</gene>
<dbReference type="InterPro" id="IPR014729">
    <property type="entry name" value="Rossmann-like_a/b/a_fold"/>
</dbReference>
<dbReference type="EMBL" id="FZMP01000022">
    <property type="protein sequence ID" value="SNQ59414.1"/>
    <property type="molecule type" value="Genomic_DNA"/>
</dbReference>
<dbReference type="AlphaFoldDB" id="A0A284VJH8"/>
<dbReference type="Gene3D" id="3.40.50.620">
    <property type="entry name" value="HUPs"/>
    <property type="match status" value="1"/>
</dbReference>
<evidence type="ECO:0000313" key="2">
    <source>
        <dbReference type="Proteomes" id="UP000218615"/>
    </source>
</evidence>
<protein>
    <submittedName>
        <fullName evidence="1">Uncharacterized protein</fullName>
    </submittedName>
</protein>
<dbReference type="Proteomes" id="UP000218615">
    <property type="component" value="Unassembled WGS sequence"/>
</dbReference>
<sequence length="98" mass="10791">MSEILNIEKLAEEYDNCSPQEIVELAVGKFKNIAISFSGAEDVVLVDMAKKTGKNFRVLRLIRGACILRPTSSSKRSGTLTILISRYSLPTATLRKSS</sequence>